<evidence type="ECO:0000256" key="1">
    <source>
        <dbReference type="ARBA" id="ARBA00022737"/>
    </source>
</evidence>
<feature type="repeat" description="NHL" evidence="2">
    <location>
        <begin position="269"/>
        <end position="300"/>
    </location>
</feature>
<dbReference type="AlphaFoldDB" id="A0A815QJJ0"/>
<dbReference type="CDD" id="cd05819">
    <property type="entry name" value="NHL"/>
    <property type="match status" value="1"/>
</dbReference>
<dbReference type="PANTHER" id="PTHR24104">
    <property type="entry name" value="E3 UBIQUITIN-PROTEIN LIGASE NHLRC1-RELATED"/>
    <property type="match status" value="1"/>
</dbReference>
<evidence type="ECO:0000313" key="4">
    <source>
        <dbReference type="EMBL" id="CAF1633786.1"/>
    </source>
</evidence>
<dbReference type="Gene3D" id="2.120.10.30">
    <property type="entry name" value="TolB, C-terminal domain"/>
    <property type="match status" value="1"/>
</dbReference>
<accession>A0A815QJJ0</accession>
<dbReference type="Proteomes" id="UP000663877">
    <property type="component" value="Unassembled WGS sequence"/>
</dbReference>
<sequence>MFFFILAFSFNQPKFCPTADWNPHGITFVNHTSVGNRPNVLFINKNNTFYSFNREKNVVLMWINNSINPVKINSTSNSIGDSYSMFVTTIGDIYIDNGRNYSRVDKLTLNTNTFNKVMSVGSSCFSLFIDINDTLYCSLFNEHIIIKRWLNNNQMSSTIAAGTEGYGSASNQLRSPMGIFVDINFDLYVADCGNDRIQLFQFKKLNGKTLVGNGSLDNTNSLKCPSGIVLDNDKYLFIVDHGNHRIIRWGLNSFRCLAGCNSEGSQSDQLSLPFSLSFDSYGNIFVTDSGNDRIQKFNFINKSCGKY</sequence>
<dbReference type="InterPro" id="IPR001258">
    <property type="entry name" value="NHL_repeat"/>
</dbReference>
<evidence type="ECO:0000256" key="2">
    <source>
        <dbReference type="PROSITE-ProRule" id="PRU00504"/>
    </source>
</evidence>
<dbReference type="InterPro" id="IPR050952">
    <property type="entry name" value="TRIM-NHL_E3_ligases"/>
</dbReference>
<keyword evidence="5" id="KW-1185">Reference proteome</keyword>
<evidence type="ECO:0008006" key="7">
    <source>
        <dbReference type="Google" id="ProtNLM"/>
    </source>
</evidence>
<organism evidence="3 6">
    <name type="scientific">Adineta steineri</name>
    <dbReference type="NCBI Taxonomy" id="433720"/>
    <lineage>
        <taxon>Eukaryota</taxon>
        <taxon>Metazoa</taxon>
        <taxon>Spiralia</taxon>
        <taxon>Gnathifera</taxon>
        <taxon>Rotifera</taxon>
        <taxon>Eurotatoria</taxon>
        <taxon>Bdelloidea</taxon>
        <taxon>Adinetida</taxon>
        <taxon>Adinetidae</taxon>
        <taxon>Adineta</taxon>
    </lineage>
</organism>
<dbReference type="GO" id="GO:0008270">
    <property type="term" value="F:zinc ion binding"/>
    <property type="evidence" value="ECO:0007669"/>
    <property type="project" value="UniProtKB-KW"/>
</dbReference>
<dbReference type="OrthoDB" id="342730at2759"/>
<name>A0A815QJJ0_9BILA</name>
<dbReference type="EMBL" id="CAJNOM010002520">
    <property type="protein sequence ID" value="CAF1633786.1"/>
    <property type="molecule type" value="Genomic_DNA"/>
</dbReference>
<comment type="caution">
    <text evidence="3">The sequence shown here is derived from an EMBL/GenBank/DDBJ whole genome shotgun (WGS) entry which is preliminary data.</text>
</comment>
<reference evidence="3" key="1">
    <citation type="submission" date="2021-02" db="EMBL/GenBank/DDBJ databases">
        <authorList>
            <person name="Nowell W R."/>
        </authorList>
    </citation>
    <scope>NUCLEOTIDE SEQUENCE</scope>
</reference>
<dbReference type="Proteomes" id="UP000663832">
    <property type="component" value="Unassembled WGS sequence"/>
</dbReference>
<dbReference type="InterPro" id="IPR011042">
    <property type="entry name" value="6-blade_b-propeller_TolB-like"/>
</dbReference>
<keyword evidence="1" id="KW-0677">Repeat</keyword>
<evidence type="ECO:0000313" key="6">
    <source>
        <dbReference type="Proteomes" id="UP000663877"/>
    </source>
</evidence>
<dbReference type="PROSITE" id="PS51125">
    <property type="entry name" value="NHL"/>
    <property type="match status" value="1"/>
</dbReference>
<dbReference type="PANTHER" id="PTHR24104:SF25">
    <property type="entry name" value="PROTEIN LIN-41"/>
    <property type="match status" value="1"/>
</dbReference>
<evidence type="ECO:0000313" key="3">
    <source>
        <dbReference type="EMBL" id="CAF1463280.1"/>
    </source>
</evidence>
<proteinExistence type="predicted"/>
<evidence type="ECO:0000313" key="5">
    <source>
        <dbReference type="Proteomes" id="UP000663832"/>
    </source>
</evidence>
<protein>
    <recommendedName>
        <fullName evidence="7">NHL repeat containing protein-like protein</fullName>
    </recommendedName>
</protein>
<dbReference type="SUPFAM" id="SSF101898">
    <property type="entry name" value="NHL repeat"/>
    <property type="match status" value="1"/>
</dbReference>
<gene>
    <name evidence="3" type="ORF">BJG266_LOCUS41095</name>
    <name evidence="4" type="ORF">QVE165_LOCUS57958</name>
</gene>
<dbReference type="EMBL" id="CAJNOI010002202">
    <property type="protein sequence ID" value="CAF1463280.1"/>
    <property type="molecule type" value="Genomic_DNA"/>
</dbReference>